<comment type="caution">
    <text evidence="9">The sequence shown here is derived from an EMBL/GenBank/DDBJ whole genome shotgun (WGS) entry which is preliminary data.</text>
</comment>
<gene>
    <name evidence="9" type="ORF">A2Z22_01605</name>
</gene>
<dbReference type="Pfam" id="PF01368">
    <property type="entry name" value="DHH"/>
    <property type="match status" value="1"/>
</dbReference>
<dbReference type="InterPro" id="IPR038763">
    <property type="entry name" value="DHH_sf"/>
</dbReference>
<dbReference type="PANTHER" id="PTHR30255">
    <property type="entry name" value="SINGLE-STRANDED-DNA-SPECIFIC EXONUCLEASE RECJ"/>
    <property type="match status" value="1"/>
</dbReference>
<dbReference type="InterPro" id="IPR004610">
    <property type="entry name" value="RecJ"/>
</dbReference>
<reference evidence="9 10" key="1">
    <citation type="journal article" date="2016" name="Nat. Commun.">
        <title>Thousands of microbial genomes shed light on interconnected biogeochemical processes in an aquifer system.</title>
        <authorList>
            <person name="Anantharaman K."/>
            <person name="Brown C.T."/>
            <person name="Hug L.A."/>
            <person name="Sharon I."/>
            <person name="Castelle C.J."/>
            <person name="Probst A.J."/>
            <person name="Thomas B.C."/>
            <person name="Singh A."/>
            <person name="Wilkins M.J."/>
            <person name="Karaoz U."/>
            <person name="Brodie E.L."/>
            <person name="Williams K.H."/>
            <person name="Hubbard S.S."/>
            <person name="Banfield J.F."/>
        </authorList>
    </citation>
    <scope>NUCLEOTIDE SEQUENCE [LARGE SCALE GENOMIC DNA]</scope>
</reference>
<dbReference type="GO" id="GO:0006281">
    <property type="term" value="P:DNA repair"/>
    <property type="evidence" value="ECO:0007669"/>
    <property type="project" value="InterPro"/>
</dbReference>
<dbReference type="Pfam" id="PF02272">
    <property type="entry name" value="DHHA1"/>
    <property type="match status" value="1"/>
</dbReference>
<sequence length="566" mass="63788">MDYKWDILNKSRKSRTGRDDINWIVDTLLKNRGIKTKKQKDEFFKPTPPEKITVKSLGLSQGEINKAIQRLKDAKRKKEKVIIYGDYDADGISATAILWECLYALGLDVLPYIPERFSEGYGINVESVKKLKAESSELKVILTVDNGIVAYEAIDTANELGIDVIIVDHHQKSKKKLKAHSIIHTSEICGSGIAWKFAREIAKELKELRTQEIKSSLDLVAIGTISDQIPLIGPNRSFVKYGLEVLNTSIRPGLAELYKEAGLEKGSIGVYEVGFIIAPRINAMGRLEHALESLRLLCTRSRPRAKELALKLGKTNKKRQKIVDEVLLHSKALIEKSELKSLIIVAHESYHEGVIGLAASKLVEVFYRPVIVISKGEKISKASARSISGFNIIEAIQQVDDLLLEGGGHPMAAGFSIESEKIEEFRQRLEEISQQLLNDKILSKKLKIDLEVNFDQLSPPNSNAGWEIIEILKKFEPTGVGNPTPTFATKKVNILDLRTVGYESQHLKLKVEKDNQVFDAIAFGFSHLYQNLLQNHKIDIVYHFEENIWNHEKSMQLKVKDIKLIK</sequence>
<feature type="domain" description="DHHA1" evidence="7">
    <location>
        <begin position="342"/>
        <end position="432"/>
    </location>
</feature>
<evidence type="ECO:0000259" key="8">
    <source>
        <dbReference type="Pfam" id="PF17768"/>
    </source>
</evidence>
<evidence type="ECO:0000256" key="1">
    <source>
        <dbReference type="ARBA" id="ARBA00005915"/>
    </source>
</evidence>
<dbReference type="InterPro" id="IPR051673">
    <property type="entry name" value="SSDNA_exonuclease_RecJ"/>
</dbReference>
<proteinExistence type="inferred from homology"/>
<dbReference type="GO" id="GO:0008409">
    <property type="term" value="F:5'-3' exonuclease activity"/>
    <property type="evidence" value="ECO:0007669"/>
    <property type="project" value="InterPro"/>
</dbReference>
<dbReference type="AlphaFoldDB" id="A0A1F7XAU9"/>
<dbReference type="EMBL" id="MGFS01000007">
    <property type="protein sequence ID" value="OGM11909.1"/>
    <property type="molecule type" value="Genomic_DNA"/>
</dbReference>
<evidence type="ECO:0000313" key="9">
    <source>
        <dbReference type="EMBL" id="OGM11909.1"/>
    </source>
</evidence>
<dbReference type="SUPFAM" id="SSF64182">
    <property type="entry name" value="DHH phosphoesterases"/>
    <property type="match status" value="1"/>
</dbReference>
<accession>A0A1F7XAU9</accession>
<evidence type="ECO:0000256" key="4">
    <source>
        <dbReference type="ARBA" id="ARBA00022801"/>
    </source>
</evidence>
<keyword evidence="5 9" id="KW-0269">Exonuclease</keyword>
<evidence type="ECO:0000259" key="6">
    <source>
        <dbReference type="Pfam" id="PF01368"/>
    </source>
</evidence>
<evidence type="ECO:0000313" key="10">
    <source>
        <dbReference type="Proteomes" id="UP000177053"/>
    </source>
</evidence>
<feature type="domain" description="RecJ OB" evidence="8">
    <location>
        <begin position="463"/>
        <end position="561"/>
    </location>
</feature>
<dbReference type="GO" id="GO:0006310">
    <property type="term" value="P:DNA recombination"/>
    <property type="evidence" value="ECO:0007669"/>
    <property type="project" value="InterPro"/>
</dbReference>
<protein>
    <recommendedName>
        <fullName evidence="2">Single-stranded-DNA-specific exonuclease RecJ</fullName>
    </recommendedName>
</protein>
<evidence type="ECO:0000256" key="2">
    <source>
        <dbReference type="ARBA" id="ARBA00019841"/>
    </source>
</evidence>
<dbReference type="InterPro" id="IPR003156">
    <property type="entry name" value="DHHA1_dom"/>
</dbReference>
<name>A0A1F7XAU9_9BACT</name>
<dbReference type="PANTHER" id="PTHR30255:SF2">
    <property type="entry name" value="SINGLE-STRANDED-DNA-SPECIFIC EXONUCLEASE RECJ"/>
    <property type="match status" value="1"/>
</dbReference>
<dbReference type="Gene3D" id="3.10.310.30">
    <property type="match status" value="1"/>
</dbReference>
<dbReference type="Proteomes" id="UP000177053">
    <property type="component" value="Unassembled WGS sequence"/>
</dbReference>
<dbReference type="Pfam" id="PF17768">
    <property type="entry name" value="RecJ_OB"/>
    <property type="match status" value="1"/>
</dbReference>
<keyword evidence="3" id="KW-0540">Nuclease</keyword>
<dbReference type="InterPro" id="IPR001667">
    <property type="entry name" value="DDH_dom"/>
</dbReference>
<evidence type="ECO:0000256" key="5">
    <source>
        <dbReference type="ARBA" id="ARBA00022839"/>
    </source>
</evidence>
<keyword evidence="4" id="KW-0378">Hydrolase</keyword>
<organism evidence="9 10">
    <name type="scientific">Candidatus Woesebacteria bacterium RBG_16_34_12</name>
    <dbReference type="NCBI Taxonomy" id="1802480"/>
    <lineage>
        <taxon>Bacteria</taxon>
        <taxon>Candidatus Woeseibacteriota</taxon>
    </lineage>
</organism>
<feature type="domain" description="DDH" evidence="6">
    <location>
        <begin position="80"/>
        <end position="224"/>
    </location>
</feature>
<comment type="similarity">
    <text evidence="1">Belongs to the RecJ family.</text>
</comment>
<evidence type="ECO:0000256" key="3">
    <source>
        <dbReference type="ARBA" id="ARBA00022722"/>
    </source>
</evidence>
<dbReference type="GO" id="GO:0003676">
    <property type="term" value="F:nucleic acid binding"/>
    <property type="evidence" value="ECO:0007669"/>
    <property type="project" value="InterPro"/>
</dbReference>
<dbReference type="NCBIfam" id="TIGR00644">
    <property type="entry name" value="recJ"/>
    <property type="match status" value="1"/>
</dbReference>
<dbReference type="Gene3D" id="3.90.1640.30">
    <property type="match status" value="1"/>
</dbReference>
<dbReference type="InterPro" id="IPR041122">
    <property type="entry name" value="RecJ_OB"/>
</dbReference>
<evidence type="ECO:0000259" key="7">
    <source>
        <dbReference type="Pfam" id="PF02272"/>
    </source>
</evidence>